<sequence length="85" mass="9063">MLDTLRDQARYPGADGAVHAPAETGKVRGGRVIVQRRLNLLRCGGQADGAIGRIRLSFGLARPVPVTMRTSAIEVSARPVGRSLK</sequence>
<dbReference type="RefSeq" id="WP_064266334.1">
    <property type="nucleotide sequence ID" value="NZ_LXJZ01000091.1"/>
</dbReference>
<dbReference type="AlphaFoldDB" id="A0A1A9NBK0"/>
<comment type="caution">
    <text evidence="3">The sequence shown here is derived from an EMBL/GenBank/DDBJ whole genome shotgun (WGS) entry which is preliminary data.</text>
</comment>
<feature type="region of interest" description="Disordered" evidence="1">
    <location>
        <begin position="1"/>
        <end position="22"/>
    </location>
</feature>
<dbReference type="Proteomes" id="UP000078116">
    <property type="component" value="Unassembled WGS sequence"/>
</dbReference>
<proteinExistence type="predicted"/>
<keyword evidence="4" id="KW-1185">Reference proteome</keyword>
<dbReference type="EMBL" id="LXKA01000154">
    <property type="protein sequence ID" value="OAJ62905.1"/>
    <property type="molecule type" value="Genomic_DNA"/>
</dbReference>
<protein>
    <submittedName>
        <fullName evidence="3">Uncharacterized protein</fullName>
    </submittedName>
</protein>
<dbReference type="STRING" id="1462993.A6V36_24340"/>
<evidence type="ECO:0000313" key="4">
    <source>
        <dbReference type="Proteomes" id="UP000077961"/>
    </source>
</evidence>
<evidence type="ECO:0000256" key="1">
    <source>
        <dbReference type="SAM" id="MobiDB-lite"/>
    </source>
</evidence>
<evidence type="ECO:0000313" key="2">
    <source>
        <dbReference type="EMBL" id="OAJ61503.1"/>
    </source>
</evidence>
<dbReference type="EMBL" id="LXJZ01000091">
    <property type="protein sequence ID" value="OAJ61503.1"/>
    <property type="molecule type" value="Genomic_DNA"/>
</dbReference>
<evidence type="ECO:0000313" key="5">
    <source>
        <dbReference type="Proteomes" id="UP000078116"/>
    </source>
</evidence>
<evidence type="ECO:0000313" key="3">
    <source>
        <dbReference type="EMBL" id="OAJ62905.1"/>
    </source>
</evidence>
<dbReference type="Proteomes" id="UP000077961">
    <property type="component" value="Unassembled WGS sequence"/>
</dbReference>
<accession>A0A1A9NBK0</accession>
<reference evidence="4 5" key="1">
    <citation type="submission" date="2016-04" db="EMBL/GenBank/DDBJ databases">
        <title>Reclassification of Paraburkholderia panaciterrae (Farh et al. 2015) Dobritsa &amp; Samadpour 2016 as a later homotypic synonym of Paraburkholderia ginsengiterrae (Farh et al. 2015) Dobritsa &amp; Samadpour 2016.</title>
        <authorList>
            <person name="Dobritsa A.P."/>
            <person name="Kutumbaka K."/>
            <person name="Samadpour M."/>
        </authorList>
    </citation>
    <scope>NUCLEOTIDE SEQUENCE [LARGE SCALE GENOMIC DNA]</scope>
    <source>
        <strain evidence="3 5">DCY85</strain>
        <strain evidence="2 4">DCY85-1</strain>
    </source>
</reference>
<organism evidence="3 5">
    <name type="scientific">Paraburkholderia ginsengiterrae</name>
    <dbReference type="NCBI Taxonomy" id="1462993"/>
    <lineage>
        <taxon>Bacteria</taxon>
        <taxon>Pseudomonadati</taxon>
        <taxon>Pseudomonadota</taxon>
        <taxon>Betaproteobacteria</taxon>
        <taxon>Burkholderiales</taxon>
        <taxon>Burkholderiaceae</taxon>
        <taxon>Paraburkholderia</taxon>
    </lineage>
</organism>
<name>A0A1A9NBK0_9BURK</name>
<gene>
    <name evidence="2" type="ORF">A6V36_24340</name>
    <name evidence="3" type="ORF">A6V37_22115</name>
</gene>